<dbReference type="RefSeq" id="WP_221406746.1">
    <property type="nucleotide sequence ID" value="NZ_FZPD01000005.1"/>
</dbReference>
<dbReference type="AlphaFoldDB" id="A0A239LLQ0"/>
<protein>
    <recommendedName>
        <fullName evidence="3">Alpha/beta hydrolase family protein</fullName>
    </recommendedName>
</protein>
<evidence type="ECO:0000313" key="2">
    <source>
        <dbReference type="Proteomes" id="UP000198393"/>
    </source>
</evidence>
<reference evidence="1 2" key="1">
    <citation type="submission" date="2017-06" db="EMBL/GenBank/DDBJ databases">
        <authorList>
            <person name="Kim H.J."/>
            <person name="Triplett B.A."/>
        </authorList>
    </citation>
    <scope>NUCLEOTIDE SEQUENCE [LARGE SCALE GENOMIC DNA]</scope>
    <source>
        <strain evidence="1 2">DSM 19307</strain>
    </source>
</reference>
<gene>
    <name evidence="1" type="ORF">SAMN05421640_3327</name>
</gene>
<organism evidence="1 2">
    <name type="scientific">Ekhidna lutea</name>
    <dbReference type="NCBI Taxonomy" id="447679"/>
    <lineage>
        <taxon>Bacteria</taxon>
        <taxon>Pseudomonadati</taxon>
        <taxon>Bacteroidota</taxon>
        <taxon>Cytophagia</taxon>
        <taxon>Cytophagales</taxon>
        <taxon>Reichenbachiellaceae</taxon>
        <taxon>Ekhidna</taxon>
    </lineage>
</organism>
<dbReference type="PANTHER" id="PTHR35560">
    <property type="entry name" value="BLL0132 PROTEIN"/>
    <property type="match status" value="1"/>
</dbReference>
<evidence type="ECO:0000313" key="1">
    <source>
        <dbReference type="EMBL" id="SNT30743.1"/>
    </source>
</evidence>
<evidence type="ECO:0008006" key="3">
    <source>
        <dbReference type="Google" id="ProtNLM"/>
    </source>
</evidence>
<sequence>MNEHQSIMKSKILFILILLTLSCQNKTEEYVCKPCDLSCDELTFNESGICPHCKMDLIKKSDLIPEKELTINEITIQEGSGKFLIDGGLQKEKQIIIHYYRPKNLKSETQVVIVLPGAGRNGDEYRDAWIEKAEKYNVLVLSPEYSEKYYPEFWSYNLAGMISDVEINDERTTMTGFKISVNPNKWIFDDFDRIFDLIKDKLNLKTDTYDLFGHSAGGQILHRLAIFKSDNKANRILSSNSGWYTVPTDKEEFPTGLKGSYITEKEMVFSKNLVLFLGEKDDANETRGDLRRSPEVDKQGMHRLERGTYFYNESKKIASELDYDFNWKLEIIPNVGHDYKGMSKAAADYLYGLKK</sequence>
<keyword evidence="2" id="KW-1185">Reference proteome</keyword>
<dbReference type="Gene3D" id="3.40.50.1820">
    <property type="entry name" value="alpha/beta hydrolase"/>
    <property type="match status" value="1"/>
</dbReference>
<name>A0A239LLQ0_EKHLU</name>
<proteinExistence type="predicted"/>
<dbReference type="InterPro" id="IPR029058">
    <property type="entry name" value="AB_hydrolase_fold"/>
</dbReference>
<dbReference type="EMBL" id="FZPD01000005">
    <property type="protein sequence ID" value="SNT30743.1"/>
    <property type="molecule type" value="Genomic_DNA"/>
</dbReference>
<dbReference type="SUPFAM" id="SSF53474">
    <property type="entry name" value="alpha/beta-Hydrolases"/>
    <property type="match status" value="1"/>
</dbReference>
<dbReference type="PANTHER" id="PTHR35560:SF3">
    <property type="entry name" value="PEPTIDASE S9 PROLYL OLIGOPEPTIDASE CATALYTIC DOMAIN-CONTAINING PROTEIN"/>
    <property type="match status" value="1"/>
</dbReference>
<dbReference type="Proteomes" id="UP000198393">
    <property type="component" value="Unassembled WGS sequence"/>
</dbReference>
<accession>A0A239LLQ0</accession>